<comment type="caution">
    <text evidence="2">The sequence shown here is derived from an EMBL/GenBank/DDBJ whole genome shotgun (WGS) entry which is preliminary data.</text>
</comment>
<evidence type="ECO:0000256" key="1">
    <source>
        <dbReference type="SAM" id="MobiDB-lite"/>
    </source>
</evidence>
<dbReference type="AlphaFoldDB" id="A0A9Q1J9G2"/>
<sequence>MERIIHRFRPTVADYKRPVTLAGAQCSLFFTRTTDTTALVLVGAHCRRVRLSEKATRSVASNHVHGCLSLSCSVSPGGQVPTEKGPFPPPGPSPGPRRFAASLYSGTPPTYQITAFSQEYYSQGSCTDKPLVTISRDERH</sequence>
<evidence type="ECO:0000313" key="3">
    <source>
        <dbReference type="Proteomes" id="UP001152622"/>
    </source>
</evidence>
<keyword evidence="3" id="KW-1185">Reference proteome</keyword>
<organism evidence="2 3">
    <name type="scientific">Synaphobranchus kaupii</name>
    <name type="common">Kaup's arrowtooth eel</name>
    <dbReference type="NCBI Taxonomy" id="118154"/>
    <lineage>
        <taxon>Eukaryota</taxon>
        <taxon>Metazoa</taxon>
        <taxon>Chordata</taxon>
        <taxon>Craniata</taxon>
        <taxon>Vertebrata</taxon>
        <taxon>Euteleostomi</taxon>
        <taxon>Actinopterygii</taxon>
        <taxon>Neopterygii</taxon>
        <taxon>Teleostei</taxon>
        <taxon>Anguilliformes</taxon>
        <taxon>Synaphobranchidae</taxon>
        <taxon>Synaphobranchus</taxon>
    </lineage>
</organism>
<gene>
    <name evidence="2" type="ORF">SKAU_G00047850</name>
</gene>
<name>A0A9Q1J9G2_SYNKA</name>
<protein>
    <submittedName>
        <fullName evidence="2">Uncharacterized protein</fullName>
    </submittedName>
</protein>
<dbReference type="EMBL" id="JAINUF010000002">
    <property type="protein sequence ID" value="KAJ8374205.1"/>
    <property type="molecule type" value="Genomic_DNA"/>
</dbReference>
<proteinExistence type="predicted"/>
<reference evidence="2" key="1">
    <citation type="journal article" date="2023" name="Science">
        <title>Genome structures resolve the early diversification of teleost fishes.</title>
        <authorList>
            <person name="Parey E."/>
            <person name="Louis A."/>
            <person name="Montfort J."/>
            <person name="Bouchez O."/>
            <person name="Roques C."/>
            <person name="Iampietro C."/>
            <person name="Lluch J."/>
            <person name="Castinel A."/>
            <person name="Donnadieu C."/>
            <person name="Desvignes T."/>
            <person name="Floi Bucao C."/>
            <person name="Jouanno E."/>
            <person name="Wen M."/>
            <person name="Mejri S."/>
            <person name="Dirks R."/>
            <person name="Jansen H."/>
            <person name="Henkel C."/>
            <person name="Chen W.J."/>
            <person name="Zahm M."/>
            <person name="Cabau C."/>
            <person name="Klopp C."/>
            <person name="Thompson A.W."/>
            <person name="Robinson-Rechavi M."/>
            <person name="Braasch I."/>
            <person name="Lecointre G."/>
            <person name="Bobe J."/>
            <person name="Postlethwait J.H."/>
            <person name="Berthelot C."/>
            <person name="Roest Crollius H."/>
            <person name="Guiguen Y."/>
        </authorList>
    </citation>
    <scope>NUCLEOTIDE SEQUENCE</scope>
    <source>
        <strain evidence="2">WJC10195</strain>
    </source>
</reference>
<evidence type="ECO:0000313" key="2">
    <source>
        <dbReference type="EMBL" id="KAJ8374205.1"/>
    </source>
</evidence>
<accession>A0A9Q1J9G2</accession>
<feature type="region of interest" description="Disordered" evidence="1">
    <location>
        <begin position="76"/>
        <end position="101"/>
    </location>
</feature>
<dbReference type="Proteomes" id="UP001152622">
    <property type="component" value="Chromosome 2"/>
</dbReference>
<feature type="compositionally biased region" description="Pro residues" evidence="1">
    <location>
        <begin position="86"/>
        <end position="95"/>
    </location>
</feature>